<reference evidence="1" key="1">
    <citation type="submission" date="2016-10" db="EMBL/GenBank/DDBJ databases">
        <title>CRISPR-Cas defence system in Roseofilum reptotaenium: evidence of a bacteriophage-cyanobacterium arms race in the coral black band disease.</title>
        <authorList>
            <person name="Buerger P."/>
            <person name="Wood-Charlson E.M."/>
            <person name="Weynberg K.D."/>
            <person name="Willis B."/>
            <person name="Van Oppen M.J."/>
        </authorList>
    </citation>
    <scope>NUCLEOTIDE SEQUENCE [LARGE SCALE GENOMIC DNA]</scope>
    <source>
        <strain evidence="1">AO1-A</strain>
    </source>
</reference>
<keyword evidence="2" id="KW-1185">Reference proteome</keyword>
<evidence type="ECO:0000313" key="1">
    <source>
        <dbReference type="EMBL" id="OJJ16907.1"/>
    </source>
</evidence>
<proteinExistence type="predicted"/>
<gene>
    <name evidence="1" type="ORF">BI308_23100</name>
</gene>
<name>A0A1L9QKH7_9CYAN</name>
<dbReference type="STRING" id="1925591.BI308_23100"/>
<dbReference type="AlphaFoldDB" id="A0A1L9QKH7"/>
<protein>
    <submittedName>
        <fullName evidence="1">Uncharacterized protein</fullName>
    </submittedName>
</protein>
<evidence type="ECO:0000313" key="2">
    <source>
        <dbReference type="Proteomes" id="UP000183940"/>
    </source>
</evidence>
<comment type="caution">
    <text evidence="1">The sequence shown here is derived from an EMBL/GenBank/DDBJ whole genome shotgun (WGS) entry which is preliminary data.</text>
</comment>
<accession>A0A1L9QKH7</accession>
<dbReference type="Proteomes" id="UP000183940">
    <property type="component" value="Unassembled WGS sequence"/>
</dbReference>
<organism evidence="1 2">
    <name type="scientific">Roseofilum reptotaenium AO1-A</name>
    <dbReference type="NCBI Taxonomy" id="1925591"/>
    <lineage>
        <taxon>Bacteria</taxon>
        <taxon>Bacillati</taxon>
        <taxon>Cyanobacteriota</taxon>
        <taxon>Cyanophyceae</taxon>
        <taxon>Desertifilales</taxon>
        <taxon>Desertifilaceae</taxon>
        <taxon>Roseofilum</taxon>
    </lineage>
</organism>
<dbReference type="EMBL" id="MLAW01000061">
    <property type="protein sequence ID" value="OJJ16907.1"/>
    <property type="molecule type" value="Genomic_DNA"/>
</dbReference>
<sequence>MAFNFLQIKRLSMMYRAVEASLNDFPHPDQSLQKTLNILGTQILSMSDTSTMEGHRLSIYCNLRSFPRPKFAIGEYVTFYIAEKGGVDFDKRYRGIIIGMAYHQKPEDLKPGWWYDILPDAAPGQHECLHQGMISDRAPIWECPEFKHLTEDTKKLLESFLDNFEENHGPLFPPEEEAV</sequence>